<keyword evidence="5" id="KW-1185">Reference proteome</keyword>
<dbReference type="PANTHER" id="PTHR47708:SF2">
    <property type="entry name" value="SI:CH73-132F6.5"/>
    <property type="match status" value="1"/>
</dbReference>
<organism evidence="4 5">
    <name type="scientific">Prauserella oleivorans</name>
    <dbReference type="NCBI Taxonomy" id="1478153"/>
    <lineage>
        <taxon>Bacteria</taxon>
        <taxon>Bacillati</taxon>
        <taxon>Actinomycetota</taxon>
        <taxon>Actinomycetes</taxon>
        <taxon>Pseudonocardiales</taxon>
        <taxon>Pseudonocardiaceae</taxon>
        <taxon>Prauserella</taxon>
    </lineage>
</organism>
<proteinExistence type="predicted"/>
<evidence type="ECO:0000256" key="1">
    <source>
        <dbReference type="SAM" id="MobiDB-lite"/>
    </source>
</evidence>
<comment type="caution">
    <text evidence="4">The sequence shown here is derived from an EMBL/GenBank/DDBJ whole genome shotgun (WGS) entry which is preliminary data.</text>
</comment>
<dbReference type="InterPro" id="IPR056362">
    <property type="entry name" value="AtuA-like_ferredoxin_dom"/>
</dbReference>
<feature type="region of interest" description="Disordered" evidence="1">
    <location>
        <begin position="466"/>
        <end position="496"/>
    </location>
</feature>
<dbReference type="Pfam" id="PF23544">
    <property type="entry name" value="AtuA_ferredoxin"/>
    <property type="match status" value="1"/>
</dbReference>
<dbReference type="RefSeq" id="WP_377385417.1">
    <property type="nucleotide sequence ID" value="NZ_JBHSAN010000006.1"/>
</dbReference>
<dbReference type="InterPro" id="IPR010839">
    <property type="entry name" value="AtuA_N"/>
</dbReference>
<evidence type="ECO:0000313" key="4">
    <source>
        <dbReference type="EMBL" id="MFD2799480.1"/>
    </source>
</evidence>
<accession>A0ABW5WAW6</accession>
<dbReference type="PANTHER" id="PTHR47708">
    <property type="match status" value="1"/>
</dbReference>
<sequence length="630" mass="67001">MSSHHTSRSVSIGGASGAWGDSPLAIGQLLGEDIDYLMMDYLAEVTMSLLARARAKNPEAGYVPDLLAYLKPHLATLAERGIRVVTNGGGLNPLGAQRALQSAIDEAGLKLKVAAVTGDNVLYDIKKLAASDSVRTENGEPVPEGLLTANAYLGALPIRAALDDGASIVITGRCADSALALGVLQHEFGWSADDYHRLAAGSLVGHVLECGPQATGGTFTDWWKVPEWHNIGYPIAHCSPDGSFVLTKPRGTGGLIDSRCVAEQILYEIGDPKAYVLPDVIADFSHVRVRRIDADHVQVSGARGRPPTSSYKVSATLQEGYKSVSTVSIVGPHAAAKAQRTGEEMIKRAERIFAELGLGPYIDTRIEVLGAESAYGSRAANRDVREVVLRLVTTHPLEKALALAAREIGSIGLSFAPGTTGIMGGRPRPTPQLVLRTLYLDKKAAPAVHVVTSEGAKLVREAFSPVPRGSQSWSAPSRSATTTDTAPHVPSDTISEPGVEVPLHRIAHARSGDKGNRANVAIIARRPEFFELLRTQVTPGKMARLFAEQVAGRVQVFEAPGLYAINFLMDDALGGGGISSLRIDPQGKAYAQMALELTVTVPASMTELLENTAPSDDSMPWRAHRDVVAQ</sequence>
<dbReference type="EMBL" id="JBHUOF010000007">
    <property type="protein sequence ID" value="MFD2799480.1"/>
    <property type="molecule type" value="Genomic_DNA"/>
</dbReference>
<dbReference type="Proteomes" id="UP001597478">
    <property type="component" value="Unassembled WGS sequence"/>
</dbReference>
<protein>
    <submittedName>
        <fullName evidence="4">Acyclic terpene utilization AtuA family protein</fullName>
    </submittedName>
</protein>
<feature type="domain" description="Acyclic terpene utilisation N-terminal" evidence="2">
    <location>
        <begin position="10"/>
        <end position="446"/>
    </location>
</feature>
<feature type="domain" description="AtuA-like ferredoxin-fold" evidence="3">
    <location>
        <begin position="501"/>
        <end position="599"/>
    </location>
</feature>
<evidence type="ECO:0000259" key="2">
    <source>
        <dbReference type="Pfam" id="PF07287"/>
    </source>
</evidence>
<name>A0ABW5WAW6_9PSEU</name>
<evidence type="ECO:0000259" key="3">
    <source>
        <dbReference type="Pfam" id="PF23544"/>
    </source>
</evidence>
<dbReference type="Pfam" id="PF07287">
    <property type="entry name" value="AtuA"/>
    <property type="match status" value="1"/>
</dbReference>
<evidence type="ECO:0000313" key="5">
    <source>
        <dbReference type="Proteomes" id="UP001597478"/>
    </source>
</evidence>
<gene>
    <name evidence="4" type="ORF">ACFS2C_08755</name>
</gene>
<feature type="compositionally biased region" description="Polar residues" evidence="1">
    <location>
        <begin position="469"/>
        <end position="485"/>
    </location>
</feature>
<reference evidence="5" key="1">
    <citation type="journal article" date="2019" name="Int. J. Syst. Evol. Microbiol.">
        <title>The Global Catalogue of Microorganisms (GCM) 10K type strain sequencing project: providing services to taxonomists for standard genome sequencing and annotation.</title>
        <authorList>
            <consortium name="The Broad Institute Genomics Platform"/>
            <consortium name="The Broad Institute Genome Sequencing Center for Infectious Disease"/>
            <person name="Wu L."/>
            <person name="Ma J."/>
        </authorList>
    </citation>
    <scope>NUCLEOTIDE SEQUENCE [LARGE SCALE GENOMIC DNA]</scope>
    <source>
        <strain evidence="5">IBRC-M 10906</strain>
    </source>
</reference>